<accession>X1F9W5</accession>
<name>X1F9W5_9ZZZZ</name>
<sequence>IYCGACRQFLVLKKDLLEERGFKTGCKGCRIRHKNCAFIRRDCPPLRKNEIEFCYECDKFPCQNLQKIDALYVERYSVNMIGNLKRIQEIGAKGWLKEQEKLYTCPQCKGEIC</sequence>
<dbReference type="EMBL" id="BARU01015243">
    <property type="protein sequence ID" value="GAH41762.1"/>
    <property type="molecule type" value="Genomic_DNA"/>
</dbReference>
<comment type="caution">
    <text evidence="1">The sequence shown here is derived from an EMBL/GenBank/DDBJ whole genome shotgun (WGS) entry which is preliminary data.</text>
</comment>
<feature type="non-terminal residue" evidence="1">
    <location>
        <position position="113"/>
    </location>
</feature>
<reference evidence="1" key="1">
    <citation type="journal article" date="2014" name="Front. Microbiol.">
        <title>High frequency of phylogenetically diverse reductive dehalogenase-homologous genes in deep subseafloor sedimentary metagenomes.</title>
        <authorList>
            <person name="Kawai M."/>
            <person name="Futagami T."/>
            <person name="Toyoda A."/>
            <person name="Takaki Y."/>
            <person name="Nishi S."/>
            <person name="Hori S."/>
            <person name="Arai W."/>
            <person name="Tsubouchi T."/>
            <person name="Morono Y."/>
            <person name="Uchiyama I."/>
            <person name="Ito T."/>
            <person name="Fujiyama A."/>
            <person name="Inagaki F."/>
            <person name="Takami H."/>
        </authorList>
    </citation>
    <scope>NUCLEOTIDE SEQUENCE</scope>
    <source>
        <strain evidence="1">Expedition CK06-06</strain>
    </source>
</reference>
<feature type="non-terminal residue" evidence="1">
    <location>
        <position position="1"/>
    </location>
</feature>
<dbReference type="AlphaFoldDB" id="X1F9W5"/>
<evidence type="ECO:0000313" key="1">
    <source>
        <dbReference type="EMBL" id="GAH41762.1"/>
    </source>
</evidence>
<evidence type="ECO:0008006" key="2">
    <source>
        <dbReference type="Google" id="ProtNLM"/>
    </source>
</evidence>
<organism evidence="1">
    <name type="scientific">marine sediment metagenome</name>
    <dbReference type="NCBI Taxonomy" id="412755"/>
    <lineage>
        <taxon>unclassified sequences</taxon>
        <taxon>metagenomes</taxon>
        <taxon>ecological metagenomes</taxon>
    </lineage>
</organism>
<gene>
    <name evidence="1" type="ORF">S03H2_26348</name>
</gene>
<protein>
    <recommendedName>
        <fullName evidence="2">DUF3795 domain-containing protein</fullName>
    </recommendedName>
</protein>
<proteinExistence type="predicted"/>